<comment type="caution">
    <text evidence="1">The sequence shown here is derived from an EMBL/GenBank/DDBJ whole genome shotgun (WGS) entry which is preliminary data.</text>
</comment>
<proteinExistence type="predicted"/>
<sequence length="66" mass="7259">MGRLHGSSHGHQANNVVLCARLLSPVCYSFFVAQALGRPGGEHVNHPYRNSVPGRRLLLPLFISRP</sequence>
<name>A0AAD3TAW4_NEPGR</name>
<evidence type="ECO:0000313" key="2">
    <source>
        <dbReference type="Proteomes" id="UP001279734"/>
    </source>
</evidence>
<keyword evidence="2" id="KW-1185">Reference proteome</keyword>
<dbReference type="Proteomes" id="UP001279734">
    <property type="component" value="Unassembled WGS sequence"/>
</dbReference>
<gene>
    <name evidence="1" type="ORF">Nepgr_028531</name>
</gene>
<organism evidence="1 2">
    <name type="scientific">Nepenthes gracilis</name>
    <name type="common">Slender pitcher plant</name>
    <dbReference type="NCBI Taxonomy" id="150966"/>
    <lineage>
        <taxon>Eukaryota</taxon>
        <taxon>Viridiplantae</taxon>
        <taxon>Streptophyta</taxon>
        <taxon>Embryophyta</taxon>
        <taxon>Tracheophyta</taxon>
        <taxon>Spermatophyta</taxon>
        <taxon>Magnoliopsida</taxon>
        <taxon>eudicotyledons</taxon>
        <taxon>Gunneridae</taxon>
        <taxon>Pentapetalae</taxon>
        <taxon>Caryophyllales</taxon>
        <taxon>Nepenthaceae</taxon>
        <taxon>Nepenthes</taxon>
    </lineage>
</organism>
<evidence type="ECO:0000313" key="1">
    <source>
        <dbReference type="EMBL" id="GMH26688.1"/>
    </source>
</evidence>
<accession>A0AAD3TAW4</accession>
<dbReference type="EMBL" id="BSYO01000031">
    <property type="protein sequence ID" value="GMH26688.1"/>
    <property type="molecule type" value="Genomic_DNA"/>
</dbReference>
<reference evidence="1" key="1">
    <citation type="submission" date="2023-05" db="EMBL/GenBank/DDBJ databases">
        <title>Nepenthes gracilis genome sequencing.</title>
        <authorList>
            <person name="Fukushima K."/>
        </authorList>
    </citation>
    <scope>NUCLEOTIDE SEQUENCE</scope>
    <source>
        <strain evidence="1">SING2019-196</strain>
    </source>
</reference>
<dbReference type="AlphaFoldDB" id="A0AAD3TAW4"/>
<protein>
    <submittedName>
        <fullName evidence="1">Uncharacterized protein</fullName>
    </submittedName>
</protein>